<protein>
    <recommendedName>
        <fullName evidence="4">3-ketoacyl-CoA synthase</fullName>
        <ecNumber evidence="4">2.3.1.-</ecNumber>
    </recommendedName>
</protein>
<feature type="signal peptide" evidence="6">
    <location>
        <begin position="1"/>
        <end position="17"/>
    </location>
</feature>
<evidence type="ECO:0000256" key="5">
    <source>
        <dbReference type="PIRSR" id="PIRSR036417-1"/>
    </source>
</evidence>
<evidence type="ECO:0000256" key="1">
    <source>
        <dbReference type="ARBA" id="ARBA00005531"/>
    </source>
</evidence>
<dbReference type="EC" id="2.3.1.-" evidence="4"/>
<dbReference type="SUPFAM" id="SSF53901">
    <property type="entry name" value="Thiolase-like"/>
    <property type="match status" value="1"/>
</dbReference>
<dbReference type="Pfam" id="PF08541">
    <property type="entry name" value="ACP_syn_III_C"/>
    <property type="match status" value="1"/>
</dbReference>
<comment type="pathway">
    <text evidence="4">Lipid metabolism; fatty acid biosynthesis.</text>
</comment>
<dbReference type="InterPro" id="IPR016039">
    <property type="entry name" value="Thiolase-like"/>
</dbReference>
<comment type="similarity">
    <text evidence="1 4">Belongs to the thiolase-like superfamily. Chalcone/stilbene synthases family.</text>
</comment>
<evidence type="ECO:0000259" key="7">
    <source>
        <dbReference type="Pfam" id="PF08392"/>
    </source>
</evidence>
<dbReference type="CDD" id="cd00831">
    <property type="entry name" value="CHS_like"/>
    <property type="match status" value="1"/>
</dbReference>
<dbReference type="GO" id="GO:0016020">
    <property type="term" value="C:membrane"/>
    <property type="evidence" value="ECO:0007669"/>
    <property type="project" value="InterPro"/>
</dbReference>
<gene>
    <name evidence="9" type="ORF">CKAN_02597700</name>
</gene>
<keyword evidence="3 4" id="KW-0012">Acyltransferase</keyword>
<dbReference type="UniPathway" id="UPA00094"/>
<evidence type="ECO:0000313" key="9">
    <source>
        <dbReference type="EMBL" id="RWR96583.1"/>
    </source>
</evidence>
<reference evidence="9 10" key="1">
    <citation type="journal article" date="2019" name="Nat. Plants">
        <title>Stout camphor tree genome fills gaps in understanding of flowering plant genome evolution.</title>
        <authorList>
            <person name="Chaw S.M."/>
            <person name="Liu Y.C."/>
            <person name="Wu Y.W."/>
            <person name="Wang H.Y."/>
            <person name="Lin C.I."/>
            <person name="Wu C.S."/>
            <person name="Ke H.M."/>
            <person name="Chang L.Y."/>
            <person name="Hsu C.Y."/>
            <person name="Yang H.T."/>
            <person name="Sudianto E."/>
            <person name="Hsu M.H."/>
            <person name="Wu K.P."/>
            <person name="Wang L.N."/>
            <person name="Leebens-Mack J.H."/>
            <person name="Tsai I.J."/>
        </authorList>
    </citation>
    <scope>NUCLEOTIDE SEQUENCE [LARGE SCALE GENOMIC DNA]</scope>
    <source>
        <strain evidence="10">cv. Chaw 1501</strain>
        <tissue evidence="9">Young leaves</tissue>
    </source>
</reference>
<feature type="active site" evidence="5">
    <location>
        <position position="170"/>
    </location>
</feature>
<evidence type="ECO:0000256" key="4">
    <source>
        <dbReference type="PIRNR" id="PIRNR036417"/>
    </source>
</evidence>
<dbReference type="EMBL" id="QPKB01000012">
    <property type="protein sequence ID" value="RWR96583.1"/>
    <property type="molecule type" value="Genomic_DNA"/>
</dbReference>
<dbReference type="InterPro" id="IPR013747">
    <property type="entry name" value="ACP_syn_III_C"/>
</dbReference>
<organism evidence="9 10">
    <name type="scientific">Cinnamomum micranthum f. kanehirae</name>
    <dbReference type="NCBI Taxonomy" id="337451"/>
    <lineage>
        <taxon>Eukaryota</taxon>
        <taxon>Viridiplantae</taxon>
        <taxon>Streptophyta</taxon>
        <taxon>Embryophyta</taxon>
        <taxon>Tracheophyta</taxon>
        <taxon>Spermatophyta</taxon>
        <taxon>Magnoliopsida</taxon>
        <taxon>Magnoliidae</taxon>
        <taxon>Laurales</taxon>
        <taxon>Lauraceae</taxon>
        <taxon>Cinnamomum</taxon>
    </lineage>
</organism>
<dbReference type="STRING" id="337451.A0A3S3R7N7"/>
<feature type="chain" id="PRO_5018533551" description="3-ketoacyl-CoA synthase" evidence="6">
    <location>
        <begin position="18"/>
        <end position="467"/>
    </location>
</feature>
<accession>A0A3S3R7N7</accession>
<evidence type="ECO:0000256" key="6">
    <source>
        <dbReference type="SAM" id="SignalP"/>
    </source>
</evidence>
<proteinExistence type="inferred from homology"/>
<dbReference type="Pfam" id="PF08392">
    <property type="entry name" value="FAE1_CUT1_RppA"/>
    <property type="match status" value="1"/>
</dbReference>
<feature type="active site" evidence="5">
    <location>
        <position position="367"/>
    </location>
</feature>
<dbReference type="GO" id="GO:0006633">
    <property type="term" value="P:fatty acid biosynthetic process"/>
    <property type="evidence" value="ECO:0007669"/>
    <property type="project" value="UniProtKB-UniPathway"/>
</dbReference>
<evidence type="ECO:0000313" key="10">
    <source>
        <dbReference type="Proteomes" id="UP000283530"/>
    </source>
</evidence>
<comment type="caution">
    <text evidence="9">The sequence shown here is derived from an EMBL/GenBank/DDBJ whole genome shotgun (WGS) entry which is preliminary data.</text>
</comment>
<name>A0A3S3R7N7_9MAGN</name>
<dbReference type="AlphaFoldDB" id="A0A3S3R7N7"/>
<feature type="active site" evidence="5">
    <location>
        <position position="334"/>
    </location>
</feature>
<evidence type="ECO:0000256" key="2">
    <source>
        <dbReference type="ARBA" id="ARBA00022679"/>
    </source>
</evidence>
<dbReference type="InterPro" id="IPR013601">
    <property type="entry name" value="FAE1_typ3_polyketide_synth"/>
</dbReference>
<dbReference type="OrthoDB" id="329835at2759"/>
<sequence>MDLFLLTMAVLLSSLLLKKLYEQWRNQDCYILDYTCFKPSDDRKIDTDLCGEIVKGNKNLGINEYRFLLKIIVGSGIGEHSYGPRNIISGRGAENELSPSLPDAISEMDECFYPILDELFSKSGTSPSQIDVLVVNVSMLSPSPSLSSRIINRYKMREDIKVYNLSGMGCSASLISIDIVRKIFKCHRKMLAVVVASESIGPNWYPGNEKSMVIANCLFRSGGCSILLTNNPELKHRAKLRLKCMVRTHLGASDEAYGCAVQREDGVGRVGFHLSKGLPKAAAQAFFENLRMLAPRVLPIKELVRYLVSTLVQKNDSCGAGEPVQINFKAGVDHFCIHPGGTAVINGVGRSLGLSQHDLEPARMTLHRFGNTSASSLWYVLGYMEAKRRLRKRDSVLMIGFGSGFKCNSCLWEVVRNLEDRNVWEECIDGYPPETLVNPYMEKYGWVMTSDGRGQALLDVKFEENRT</sequence>
<evidence type="ECO:0000259" key="8">
    <source>
        <dbReference type="Pfam" id="PF08541"/>
    </source>
</evidence>
<dbReference type="Gene3D" id="3.40.47.10">
    <property type="match status" value="1"/>
</dbReference>
<evidence type="ECO:0000256" key="3">
    <source>
        <dbReference type="ARBA" id="ARBA00023315"/>
    </source>
</evidence>
<feature type="domain" description="Beta-ketoacyl-[acyl-carrier-protein] synthase III C-terminal" evidence="8">
    <location>
        <begin position="331"/>
        <end position="413"/>
    </location>
</feature>
<dbReference type="PANTHER" id="PTHR31561">
    <property type="entry name" value="3-KETOACYL-COA SYNTHASE"/>
    <property type="match status" value="1"/>
</dbReference>
<keyword evidence="2 4" id="KW-0808">Transferase</keyword>
<keyword evidence="10" id="KW-1185">Reference proteome</keyword>
<dbReference type="InterPro" id="IPR012392">
    <property type="entry name" value="3-ktacl-CoA_syn"/>
</dbReference>
<keyword evidence="6" id="KW-0732">Signal</keyword>
<feature type="active site" evidence="5">
    <location>
        <position position="371"/>
    </location>
</feature>
<feature type="active site" evidence="5">
    <location>
        <position position="249"/>
    </location>
</feature>
<feature type="domain" description="FAE" evidence="7">
    <location>
        <begin position="23"/>
        <end position="314"/>
    </location>
</feature>
<dbReference type="Proteomes" id="UP000283530">
    <property type="component" value="Unassembled WGS sequence"/>
</dbReference>
<dbReference type="PIRSF" id="PIRSF036417">
    <property type="entry name" value="3-ktacl-CoA_syn"/>
    <property type="match status" value="1"/>
</dbReference>
<feature type="active site" evidence="5">
    <location>
        <position position="338"/>
    </location>
</feature>
<dbReference type="GO" id="GO:0016747">
    <property type="term" value="F:acyltransferase activity, transferring groups other than amino-acyl groups"/>
    <property type="evidence" value="ECO:0007669"/>
    <property type="project" value="InterPro"/>
</dbReference>